<dbReference type="EMBL" id="AEKL01000005">
    <property type="protein sequence ID" value="EFQ54094.1"/>
    <property type="molecule type" value="Genomic_DNA"/>
</dbReference>
<evidence type="ECO:0000256" key="1">
    <source>
        <dbReference type="ARBA" id="ARBA00022612"/>
    </source>
</evidence>
<evidence type="ECO:0000313" key="4">
    <source>
        <dbReference type="Proteomes" id="UP000003070"/>
    </source>
</evidence>
<name>E3C588_9LACO</name>
<feature type="domain" description="Terminase large subunit gp17-like C-terminal" evidence="2">
    <location>
        <begin position="320"/>
        <end position="394"/>
    </location>
</feature>
<protein>
    <submittedName>
        <fullName evidence="3">Phage terminase, large subunit, PBSX family</fullName>
    </submittedName>
</protein>
<evidence type="ECO:0000259" key="2">
    <source>
        <dbReference type="Pfam" id="PF17289"/>
    </source>
</evidence>
<dbReference type="InterPro" id="IPR027417">
    <property type="entry name" value="P-loop_NTPase"/>
</dbReference>
<dbReference type="Gene3D" id="3.40.50.300">
    <property type="entry name" value="P-loop containing nucleotide triphosphate hydrolases"/>
    <property type="match status" value="1"/>
</dbReference>
<dbReference type="Gene3D" id="3.30.420.280">
    <property type="match status" value="1"/>
</dbReference>
<dbReference type="InterPro" id="IPR035421">
    <property type="entry name" value="Terminase_6C"/>
</dbReference>
<dbReference type="AlphaFoldDB" id="E3C588"/>
<comment type="caution">
    <text evidence="3">The sequence shown here is derived from an EMBL/GenBank/DDBJ whole genome shotgun (WGS) entry which is preliminary data.</text>
</comment>
<dbReference type="eggNOG" id="COG1783">
    <property type="taxonomic scope" value="Bacteria"/>
</dbReference>
<dbReference type="RefSeq" id="WP_004564485.1">
    <property type="nucleotide sequence ID" value="NZ_AEKL01000005.1"/>
</dbReference>
<dbReference type="InterPro" id="IPR006437">
    <property type="entry name" value="Phage_terminase_lsu"/>
</dbReference>
<gene>
    <name evidence="3" type="ORF">HMPREF9265_1614</name>
</gene>
<dbReference type="InterPro" id="IPR052380">
    <property type="entry name" value="Viral_DNA_packaging_terminase"/>
</dbReference>
<dbReference type="NCBIfam" id="TIGR01547">
    <property type="entry name" value="phage_term_2"/>
    <property type="match status" value="1"/>
</dbReference>
<evidence type="ECO:0000313" key="3">
    <source>
        <dbReference type="EMBL" id="EFQ54094.1"/>
    </source>
</evidence>
<proteinExistence type="predicted"/>
<sequence length="409" mass="47130">MGLNNLLTAKQQEVLHTYLEGDFKTMILTGAVRSGKTFIDNLLFLYELRRVKEQAKLEDEKHPQFILAGASSGSIYNNVIASLSNQFGIDLRPDRHNHYHLYGVDITPVYTDSIRGLAGARGFTAYGAYVNEASLANQKVFSEILSRCSKAGSHVICDTNPDNPQHWLKKDYIDNDDPDDKTVTFCFTMDDNTFLAPDYVKQKKAQTPTGMFYDREILGLWVSGDGIVYRDFDQRAMIINQEQLPDGLHIYCGVDWGFEHKGVITVWGDDEDGNIYMLEEHTSQYKYIDYWVRVAKDIQKRYGYNINFWVDSARPDNVSEFQRNDINAINADKSRMAGVERVAEFMKLGKFFVVDSAIDQFTSEIYQYVWDENTGEPKKENDDVMDSMRYAIYNEHKDNDIEFLSSRYI</sequence>
<dbReference type="PANTHER" id="PTHR39184:SF1">
    <property type="entry name" value="PBSX PHAGE TERMINASE LARGE SUBUNIT"/>
    <property type="match status" value="1"/>
</dbReference>
<dbReference type="Pfam" id="PF03237">
    <property type="entry name" value="Terminase_6N"/>
    <property type="match status" value="1"/>
</dbReference>
<dbReference type="PANTHER" id="PTHR39184">
    <property type="match status" value="1"/>
</dbReference>
<organism evidence="3 4">
    <name type="scientific">Limosilactobacillus oris PB013-T2-3</name>
    <dbReference type="NCBI Taxonomy" id="908339"/>
    <lineage>
        <taxon>Bacteria</taxon>
        <taxon>Bacillati</taxon>
        <taxon>Bacillota</taxon>
        <taxon>Bacilli</taxon>
        <taxon>Lactobacillales</taxon>
        <taxon>Lactobacillaceae</taxon>
        <taxon>Limosilactobacillus</taxon>
    </lineage>
</organism>
<accession>E3C588</accession>
<keyword evidence="1" id="KW-1188">Viral release from host cell</keyword>
<dbReference type="OrthoDB" id="4498710at2"/>
<dbReference type="Pfam" id="PF17289">
    <property type="entry name" value="Terminase_6C"/>
    <property type="match status" value="1"/>
</dbReference>
<reference evidence="3 4" key="1">
    <citation type="submission" date="2010-10" db="EMBL/GenBank/DDBJ databases">
        <authorList>
            <person name="Durkin A.S."/>
            <person name="Madupu R."/>
            <person name="Torralba M."/>
            <person name="Gillis M."/>
            <person name="Methe B."/>
            <person name="Sutton G."/>
            <person name="Nelson K.E."/>
        </authorList>
    </citation>
    <scope>NUCLEOTIDE SEQUENCE [LARGE SCALE GENOMIC DNA]</scope>
    <source>
        <strain evidence="3 4">PB013-T2-3</strain>
    </source>
</reference>
<dbReference type="Proteomes" id="UP000003070">
    <property type="component" value="Unassembled WGS sequence"/>
</dbReference>